<dbReference type="AlphaFoldDB" id="A0A0V0QHF4"/>
<dbReference type="InParanoid" id="A0A0V0QHF4"/>
<dbReference type="EMBL" id="LDAU01000168">
    <property type="protein sequence ID" value="KRX01655.1"/>
    <property type="molecule type" value="Genomic_DNA"/>
</dbReference>
<keyword evidence="3" id="KW-1185">Reference proteome</keyword>
<feature type="coiled-coil region" evidence="1">
    <location>
        <begin position="9"/>
        <end position="128"/>
    </location>
</feature>
<organism evidence="2 3">
    <name type="scientific">Pseudocohnilembus persalinus</name>
    <name type="common">Ciliate</name>
    <dbReference type="NCBI Taxonomy" id="266149"/>
    <lineage>
        <taxon>Eukaryota</taxon>
        <taxon>Sar</taxon>
        <taxon>Alveolata</taxon>
        <taxon>Ciliophora</taxon>
        <taxon>Intramacronucleata</taxon>
        <taxon>Oligohymenophorea</taxon>
        <taxon>Scuticociliatia</taxon>
        <taxon>Philasterida</taxon>
        <taxon>Pseudocohnilembidae</taxon>
        <taxon>Pseudocohnilembus</taxon>
    </lineage>
</organism>
<comment type="caution">
    <text evidence="2">The sequence shown here is derived from an EMBL/GenBank/DDBJ whole genome shotgun (WGS) entry which is preliminary data.</text>
</comment>
<accession>A0A0V0QHF4</accession>
<gene>
    <name evidence="2" type="ORF">PPERSA_03739</name>
</gene>
<dbReference type="Proteomes" id="UP000054937">
    <property type="component" value="Unassembled WGS sequence"/>
</dbReference>
<name>A0A0V0QHF4_PSEPJ</name>
<proteinExistence type="predicted"/>
<evidence type="ECO:0000313" key="2">
    <source>
        <dbReference type="EMBL" id="KRX01655.1"/>
    </source>
</evidence>
<sequence>MGLQSGAQITELEMILEGERRKFKEQKDKLETDLSKEKKLRIEYENKLMQLRQEYQNRETLMSELEFKNANTQQENSGLVNEMRNLKEEMMRMQDLYNNKIGQLEDKLLQANQQVQSLEKKSVQEKTQLRDQFQVQVDEFNKQWEYKCKGLEEKSKSLFQIKGDLENEVRNLNDTIMKLKIEAEEEMRERITRIQEEEYRKYTTSLRAIEQKLRAQEEAKDGALRKNQELIKELQQRDYILNDQQTNFQQEITRFKTQVAEQQNQINQLSMMREKARHELQSKEGQLNQQQAEISELHGALQRQREEHQMQLKELDEKFRVEKMQHEQMQNEQARKIQSLEGLRRQLESENDRVRQEYERITNALQSNISKTISQTVQENFQFKPADLQAKPEFGFRYQ</sequence>
<feature type="coiled-coil region" evidence="1">
    <location>
        <begin position="162"/>
        <end position="364"/>
    </location>
</feature>
<reference evidence="2 3" key="1">
    <citation type="journal article" date="2015" name="Sci. Rep.">
        <title>Genome of the facultative scuticociliatosis pathogen Pseudocohnilembus persalinus provides insight into its virulence through horizontal gene transfer.</title>
        <authorList>
            <person name="Xiong J."/>
            <person name="Wang G."/>
            <person name="Cheng J."/>
            <person name="Tian M."/>
            <person name="Pan X."/>
            <person name="Warren A."/>
            <person name="Jiang C."/>
            <person name="Yuan D."/>
            <person name="Miao W."/>
        </authorList>
    </citation>
    <scope>NUCLEOTIDE SEQUENCE [LARGE SCALE GENOMIC DNA]</scope>
    <source>
        <strain evidence="2">36N120E</strain>
    </source>
</reference>
<dbReference type="OrthoDB" id="308621at2759"/>
<protein>
    <submittedName>
        <fullName evidence="2">Uncharacterized protein</fullName>
    </submittedName>
</protein>
<evidence type="ECO:0000256" key="1">
    <source>
        <dbReference type="SAM" id="Coils"/>
    </source>
</evidence>
<evidence type="ECO:0000313" key="3">
    <source>
        <dbReference type="Proteomes" id="UP000054937"/>
    </source>
</evidence>
<keyword evidence="1" id="KW-0175">Coiled coil</keyword>
<dbReference type="OMA" id="MNENMRI"/>